<name>A0A811V7U8_CERCA</name>
<sequence length="106" mass="11498">MRSNLLCVNFVLTDTSIGTIKESTAWSAITIDSRNISTWRKSVNVATNTNTILDSKIESNPTIRITGCILSYSPLHARTPTLPLSMTARTPTAESSFRGKPGRGAD</sequence>
<evidence type="ECO:0000256" key="1">
    <source>
        <dbReference type="SAM" id="MobiDB-lite"/>
    </source>
</evidence>
<dbReference type="AlphaFoldDB" id="A0A811V7U8"/>
<dbReference type="EMBL" id="CAJHJT010000056">
    <property type="protein sequence ID" value="CAD7011420.1"/>
    <property type="molecule type" value="Genomic_DNA"/>
</dbReference>
<dbReference type="Proteomes" id="UP000606786">
    <property type="component" value="Unassembled WGS sequence"/>
</dbReference>
<feature type="compositionally biased region" description="Polar residues" evidence="1">
    <location>
        <begin position="83"/>
        <end position="95"/>
    </location>
</feature>
<keyword evidence="3" id="KW-1185">Reference proteome</keyword>
<comment type="caution">
    <text evidence="2">The sequence shown here is derived from an EMBL/GenBank/DDBJ whole genome shotgun (WGS) entry which is preliminary data.</text>
</comment>
<evidence type="ECO:0000313" key="2">
    <source>
        <dbReference type="EMBL" id="CAD7011420.1"/>
    </source>
</evidence>
<protein>
    <submittedName>
        <fullName evidence="2">(Mediterranean fruit fly) hypothetical protein</fullName>
    </submittedName>
</protein>
<organism evidence="2 3">
    <name type="scientific">Ceratitis capitata</name>
    <name type="common">Mediterranean fruit fly</name>
    <name type="synonym">Tephritis capitata</name>
    <dbReference type="NCBI Taxonomy" id="7213"/>
    <lineage>
        <taxon>Eukaryota</taxon>
        <taxon>Metazoa</taxon>
        <taxon>Ecdysozoa</taxon>
        <taxon>Arthropoda</taxon>
        <taxon>Hexapoda</taxon>
        <taxon>Insecta</taxon>
        <taxon>Pterygota</taxon>
        <taxon>Neoptera</taxon>
        <taxon>Endopterygota</taxon>
        <taxon>Diptera</taxon>
        <taxon>Brachycera</taxon>
        <taxon>Muscomorpha</taxon>
        <taxon>Tephritoidea</taxon>
        <taxon>Tephritidae</taxon>
        <taxon>Ceratitis</taxon>
        <taxon>Ceratitis</taxon>
    </lineage>
</organism>
<feature type="region of interest" description="Disordered" evidence="1">
    <location>
        <begin position="83"/>
        <end position="106"/>
    </location>
</feature>
<gene>
    <name evidence="2" type="ORF">CCAP1982_LOCUS19520</name>
</gene>
<accession>A0A811V7U8</accession>
<reference evidence="2" key="1">
    <citation type="submission" date="2020-11" db="EMBL/GenBank/DDBJ databases">
        <authorList>
            <person name="Whitehead M."/>
        </authorList>
    </citation>
    <scope>NUCLEOTIDE SEQUENCE</scope>
    <source>
        <strain evidence="2">EGII</strain>
    </source>
</reference>
<proteinExistence type="predicted"/>
<evidence type="ECO:0000313" key="3">
    <source>
        <dbReference type="Proteomes" id="UP000606786"/>
    </source>
</evidence>